<comment type="caution">
    <text evidence="3">The sequence shown here is derived from an EMBL/GenBank/DDBJ whole genome shotgun (WGS) entry which is preliminary data.</text>
</comment>
<proteinExistence type="predicted"/>
<feature type="domain" description="Resolvase/invertase-type recombinase catalytic" evidence="1">
    <location>
        <begin position="1"/>
        <end position="97"/>
    </location>
</feature>
<dbReference type="Gene3D" id="3.90.1750.20">
    <property type="entry name" value="Putative Large Serine Recombinase, Chain B, Domain 2"/>
    <property type="match status" value="1"/>
</dbReference>
<dbReference type="InterPro" id="IPR050639">
    <property type="entry name" value="SSR_resolvase"/>
</dbReference>
<evidence type="ECO:0000313" key="4">
    <source>
        <dbReference type="Proteomes" id="UP000320735"/>
    </source>
</evidence>
<dbReference type="InterPro" id="IPR025827">
    <property type="entry name" value="Zn_ribbon_recom_dom"/>
</dbReference>
<evidence type="ECO:0000259" key="2">
    <source>
        <dbReference type="PROSITE" id="PS51737"/>
    </source>
</evidence>
<dbReference type="Proteomes" id="UP000320735">
    <property type="component" value="Unassembled WGS sequence"/>
</dbReference>
<dbReference type="InterPro" id="IPR006119">
    <property type="entry name" value="Resolv_N"/>
</dbReference>
<dbReference type="GO" id="GO:0000150">
    <property type="term" value="F:DNA strand exchange activity"/>
    <property type="evidence" value="ECO:0007669"/>
    <property type="project" value="InterPro"/>
</dbReference>
<gene>
    <name evidence="3" type="primary">hin_4</name>
    <name evidence="3" type="ORF">CA54_60530</name>
</gene>
<dbReference type="Pfam" id="PF00239">
    <property type="entry name" value="Resolvase"/>
    <property type="match status" value="1"/>
</dbReference>
<dbReference type="Pfam" id="PF07508">
    <property type="entry name" value="Recombinase"/>
    <property type="match status" value="1"/>
</dbReference>
<protein>
    <submittedName>
        <fullName evidence="3">DNA-invertase hin</fullName>
    </submittedName>
</protein>
<evidence type="ECO:0000313" key="3">
    <source>
        <dbReference type="EMBL" id="TWU04171.1"/>
    </source>
</evidence>
<dbReference type="Pfam" id="PF13408">
    <property type="entry name" value="Zn_ribbon_recom"/>
    <property type="match status" value="1"/>
</dbReference>
<dbReference type="GO" id="GO:0003677">
    <property type="term" value="F:DNA binding"/>
    <property type="evidence" value="ECO:0007669"/>
    <property type="project" value="InterPro"/>
</dbReference>
<accession>A0A5C6AXH3</accession>
<evidence type="ECO:0000259" key="1">
    <source>
        <dbReference type="PROSITE" id="PS51736"/>
    </source>
</evidence>
<dbReference type="SMART" id="SM00857">
    <property type="entry name" value="Resolvase"/>
    <property type="match status" value="1"/>
</dbReference>
<dbReference type="EMBL" id="SJPP01000005">
    <property type="protein sequence ID" value="TWU04171.1"/>
    <property type="molecule type" value="Genomic_DNA"/>
</dbReference>
<dbReference type="PROSITE" id="PS51736">
    <property type="entry name" value="RECOMBINASES_3"/>
    <property type="match status" value="1"/>
</dbReference>
<dbReference type="PANTHER" id="PTHR30461">
    <property type="entry name" value="DNA-INVERTASE FROM LAMBDOID PROPHAGE"/>
    <property type="match status" value="1"/>
</dbReference>
<reference evidence="3 4" key="1">
    <citation type="submission" date="2019-02" db="EMBL/GenBank/DDBJ databases">
        <title>Deep-cultivation of Planctomycetes and their phenomic and genomic characterization uncovers novel biology.</title>
        <authorList>
            <person name="Wiegand S."/>
            <person name="Jogler M."/>
            <person name="Boedeker C."/>
            <person name="Pinto D."/>
            <person name="Vollmers J."/>
            <person name="Rivas-Marin E."/>
            <person name="Kohn T."/>
            <person name="Peeters S.H."/>
            <person name="Heuer A."/>
            <person name="Rast P."/>
            <person name="Oberbeckmann S."/>
            <person name="Bunk B."/>
            <person name="Jeske O."/>
            <person name="Meyerdierks A."/>
            <person name="Storesund J.E."/>
            <person name="Kallscheuer N."/>
            <person name="Luecker S."/>
            <person name="Lage O.M."/>
            <person name="Pohl T."/>
            <person name="Merkel B.J."/>
            <person name="Hornburger P."/>
            <person name="Mueller R.-W."/>
            <person name="Bruemmer F."/>
            <person name="Labrenz M."/>
            <person name="Spormann A.M."/>
            <person name="Op Den Camp H."/>
            <person name="Overmann J."/>
            <person name="Amann R."/>
            <person name="Jetten M.S.M."/>
            <person name="Mascher T."/>
            <person name="Medema M.H."/>
            <person name="Devos D.P."/>
            <person name="Kaster A.-K."/>
            <person name="Ovreas L."/>
            <person name="Rohde M."/>
            <person name="Galperin M.Y."/>
            <person name="Jogler C."/>
        </authorList>
    </citation>
    <scope>NUCLEOTIDE SEQUENCE [LARGE SCALE GENOMIC DNA]</scope>
    <source>
        <strain evidence="3 4">CA54</strain>
    </source>
</reference>
<keyword evidence="4" id="KW-1185">Reference proteome</keyword>
<dbReference type="InterPro" id="IPR011109">
    <property type="entry name" value="DNA_bind_recombinase_dom"/>
</dbReference>
<organism evidence="3 4">
    <name type="scientific">Symmachiella macrocystis</name>
    <dbReference type="NCBI Taxonomy" id="2527985"/>
    <lineage>
        <taxon>Bacteria</taxon>
        <taxon>Pseudomonadati</taxon>
        <taxon>Planctomycetota</taxon>
        <taxon>Planctomycetia</taxon>
        <taxon>Planctomycetales</taxon>
        <taxon>Planctomycetaceae</taxon>
        <taxon>Symmachiella</taxon>
    </lineage>
</organism>
<dbReference type="InterPro" id="IPR038109">
    <property type="entry name" value="DNA_bind_recomb_sf"/>
</dbReference>
<dbReference type="Gene3D" id="3.40.50.1390">
    <property type="entry name" value="Resolvase, N-terminal catalytic domain"/>
    <property type="match status" value="1"/>
</dbReference>
<sequence>MDRPGLKRLMADIEADRIECVVVYKVDRLSRSLLDFASMMQVFEQHGISFVSVTQQFNTTHSMGRLTLNILLSFAQFEREMISERTRDKMATARRKGKYAGGPPILGYDIINTKLVINEIEALQIRQIFELYLEHEGLLPTIAKIDQRGWKTKRWTTKKGKTRGGRRFDKTSLHKQLTNVAFIGQVRHKEAVYEGEHEAIVDQEIFRRVQELLRKNHRNGGRDVRNRFGALLKGLLHCAPCGCRMTPSHVVKNKTKRYRYYVCTNAQKRGYGECPPKSVPAGEIERFVVDQIRAIGRDPGLVAAT</sequence>
<feature type="domain" description="Recombinase" evidence="2">
    <location>
        <begin position="105"/>
        <end position="219"/>
    </location>
</feature>
<dbReference type="InterPro" id="IPR036162">
    <property type="entry name" value="Resolvase-like_N_sf"/>
</dbReference>
<dbReference type="SUPFAM" id="SSF53041">
    <property type="entry name" value="Resolvase-like"/>
    <property type="match status" value="1"/>
</dbReference>
<name>A0A5C6AXH3_9PLAN</name>
<dbReference type="PANTHER" id="PTHR30461:SF23">
    <property type="entry name" value="DNA RECOMBINASE-RELATED"/>
    <property type="match status" value="1"/>
</dbReference>
<dbReference type="AlphaFoldDB" id="A0A5C6AXH3"/>
<dbReference type="CDD" id="cd03768">
    <property type="entry name" value="SR_ResInv"/>
    <property type="match status" value="1"/>
</dbReference>
<dbReference type="PROSITE" id="PS51737">
    <property type="entry name" value="RECOMBINASE_DNA_BIND"/>
    <property type="match status" value="1"/>
</dbReference>